<sequence length="442" mass="50265">MQSTEEGDGKTAFRRSPASTWYGRIRLTETCQHVAGRLLCVAEMAGDGKVEAACTDLPCKWIVPAEAKKPAPRLPLADISFRKHHINKPLRQKKRRQYNPAGHLPPATKEEVQSLQESLSESFPSLQALRYMEQKPEQQAVPETPRHFIGDEEDLWSERVQGIVCEYLASLKALDKDECERICRDTIGQADNKKWHAARVGRLTGSLFKRACRCVKPESLLKRVLYPSNKAASEAMLYGRLHEKDAVEAYALLLRSADRQVALQETGLHVLCNNPLLAASPDRIVTVDGEEGLLEVKCPFSKQGQSMQEACQDRRFCCRLDDDDEAVLKTDHEYYFQVQGQMAITGHDWCDFVVWFGPNKIHLQRIKSDSVFWETEMLPSLLHFIKHDLIPEALTRRVRLLNELCAKGKYVSYKKLLNGFYVCNHHGGLVMAIKRFQEICTG</sequence>
<organism evidence="1 2">
    <name type="scientific">Hyalomma asiaticum</name>
    <name type="common">Tick</name>
    <dbReference type="NCBI Taxonomy" id="266040"/>
    <lineage>
        <taxon>Eukaryota</taxon>
        <taxon>Metazoa</taxon>
        <taxon>Ecdysozoa</taxon>
        <taxon>Arthropoda</taxon>
        <taxon>Chelicerata</taxon>
        <taxon>Arachnida</taxon>
        <taxon>Acari</taxon>
        <taxon>Parasitiformes</taxon>
        <taxon>Ixodida</taxon>
        <taxon>Ixodoidea</taxon>
        <taxon>Ixodidae</taxon>
        <taxon>Hyalomminae</taxon>
        <taxon>Hyalomma</taxon>
    </lineage>
</organism>
<name>A0ACB7RT41_HYAAI</name>
<gene>
    <name evidence="1" type="ORF">HPB50_011308</name>
</gene>
<evidence type="ECO:0000313" key="2">
    <source>
        <dbReference type="Proteomes" id="UP000821845"/>
    </source>
</evidence>
<evidence type="ECO:0000313" key="1">
    <source>
        <dbReference type="EMBL" id="KAH6925861.1"/>
    </source>
</evidence>
<reference evidence="1" key="1">
    <citation type="submission" date="2020-05" db="EMBL/GenBank/DDBJ databases">
        <title>Large-scale comparative analyses of tick genomes elucidate their genetic diversity and vector capacities.</title>
        <authorList>
            <person name="Jia N."/>
            <person name="Wang J."/>
            <person name="Shi W."/>
            <person name="Du L."/>
            <person name="Sun Y."/>
            <person name="Zhan W."/>
            <person name="Jiang J."/>
            <person name="Wang Q."/>
            <person name="Zhang B."/>
            <person name="Ji P."/>
            <person name="Sakyi L.B."/>
            <person name="Cui X."/>
            <person name="Yuan T."/>
            <person name="Jiang B."/>
            <person name="Yang W."/>
            <person name="Lam T.T.-Y."/>
            <person name="Chang Q."/>
            <person name="Ding S."/>
            <person name="Wang X."/>
            <person name="Zhu J."/>
            <person name="Ruan X."/>
            <person name="Zhao L."/>
            <person name="Wei J."/>
            <person name="Que T."/>
            <person name="Du C."/>
            <person name="Cheng J."/>
            <person name="Dai P."/>
            <person name="Han X."/>
            <person name="Huang E."/>
            <person name="Gao Y."/>
            <person name="Liu J."/>
            <person name="Shao H."/>
            <person name="Ye R."/>
            <person name="Li L."/>
            <person name="Wei W."/>
            <person name="Wang X."/>
            <person name="Wang C."/>
            <person name="Yang T."/>
            <person name="Huo Q."/>
            <person name="Li W."/>
            <person name="Guo W."/>
            <person name="Chen H."/>
            <person name="Zhou L."/>
            <person name="Ni X."/>
            <person name="Tian J."/>
            <person name="Zhou Y."/>
            <person name="Sheng Y."/>
            <person name="Liu T."/>
            <person name="Pan Y."/>
            <person name="Xia L."/>
            <person name="Li J."/>
            <person name="Zhao F."/>
            <person name="Cao W."/>
        </authorList>
    </citation>
    <scope>NUCLEOTIDE SEQUENCE</scope>
    <source>
        <strain evidence="1">Hyas-2018</strain>
    </source>
</reference>
<dbReference type="EMBL" id="CM023487">
    <property type="protein sequence ID" value="KAH6925861.1"/>
    <property type="molecule type" value="Genomic_DNA"/>
</dbReference>
<dbReference type="Proteomes" id="UP000821845">
    <property type="component" value="Chromosome 7"/>
</dbReference>
<comment type="caution">
    <text evidence="1">The sequence shown here is derived from an EMBL/GenBank/DDBJ whole genome shotgun (WGS) entry which is preliminary data.</text>
</comment>
<proteinExistence type="predicted"/>
<keyword evidence="2" id="KW-1185">Reference proteome</keyword>
<protein>
    <submittedName>
        <fullName evidence="1">Uncharacterized protein</fullName>
    </submittedName>
</protein>
<accession>A0ACB7RT41</accession>